<protein>
    <submittedName>
        <fullName evidence="3">Uncharacterized protein</fullName>
    </submittedName>
</protein>
<keyword evidence="2" id="KW-0732">Signal</keyword>
<sequence length="196" mass="20239">MVVGAVLVLVFQWSLMNAALACGLVVLVHSAAAKHGGIVPAAYFAADQAAEVLGRAIGVQLSPVQAGFFVVAAALLVWWQLIGFGSAATTAGTGRTGKSSSGPGGYGSGGSSYGIDRSGGGGVFGFGSGFDLSFMLGAAMLANMVWRLGGGNTANGWSLGHFFHSVRNMDMFQMLMFMNLVQNVLGGGRRRRGMYY</sequence>
<evidence type="ECO:0000313" key="4">
    <source>
        <dbReference type="Proteomes" id="UP000037460"/>
    </source>
</evidence>
<evidence type="ECO:0000256" key="1">
    <source>
        <dbReference type="SAM" id="Phobius"/>
    </source>
</evidence>
<comment type="caution">
    <text evidence="3">The sequence shown here is derived from an EMBL/GenBank/DDBJ whole genome shotgun (WGS) entry which is preliminary data.</text>
</comment>
<keyword evidence="4" id="KW-1185">Reference proteome</keyword>
<feature type="transmembrane region" description="Helical" evidence="1">
    <location>
        <begin position="57"/>
        <end position="79"/>
    </location>
</feature>
<keyword evidence="1" id="KW-0812">Transmembrane</keyword>
<name>A0A0M0K5R1_9EUKA</name>
<evidence type="ECO:0000313" key="3">
    <source>
        <dbReference type="EMBL" id="KOO33723.1"/>
    </source>
</evidence>
<dbReference type="AlphaFoldDB" id="A0A0M0K5R1"/>
<evidence type="ECO:0000256" key="2">
    <source>
        <dbReference type="SAM" id="SignalP"/>
    </source>
</evidence>
<keyword evidence="1" id="KW-0472">Membrane</keyword>
<feature type="transmembrane region" description="Helical" evidence="1">
    <location>
        <begin position="166"/>
        <end position="185"/>
    </location>
</feature>
<dbReference type="EMBL" id="JWZX01001444">
    <property type="protein sequence ID" value="KOO33723.1"/>
    <property type="molecule type" value="Genomic_DNA"/>
</dbReference>
<feature type="signal peptide" evidence="2">
    <location>
        <begin position="1"/>
        <end position="21"/>
    </location>
</feature>
<dbReference type="Proteomes" id="UP000037460">
    <property type="component" value="Unassembled WGS sequence"/>
</dbReference>
<feature type="transmembrane region" description="Helical" evidence="1">
    <location>
        <begin position="123"/>
        <end position="146"/>
    </location>
</feature>
<proteinExistence type="predicted"/>
<reference evidence="4" key="1">
    <citation type="journal article" date="2015" name="PLoS Genet.">
        <title>Genome Sequence and Transcriptome Analyses of Chrysochromulina tobin: Metabolic Tools for Enhanced Algal Fitness in the Prominent Order Prymnesiales (Haptophyceae).</title>
        <authorList>
            <person name="Hovde B.T."/>
            <person name="Deodato C.R."/>
            <person name="Hunsperger H.M."/>
            <person name="Ryken S.A."/>
            <person name="Yost W."/>
            <person name="Jha R.K."/>
            <person name="Patterson J."/>
            <person name="Monnat R.J. Jr."/>
            <person name="Barlow S.B."/>
            <person name="Starkenburg S.R."/>
            <person name="Cattolico R.A."/>
        </authorList>
    </citation>
    <scope>NUCLEOTIDE SEQUENCE</scope>
    <source>
        <strain evidence="4">CCMP291</strain>
    </source>
</reference>
<keyword evidence="1" id="KW-1133">Transmembrane helix</keyword>
<feature type="chain" id="PRO_5005602488" evidence="2">
    <location>
        <begin position="22"/>
        <end position="196"/>
    </location>
</feature>
<gene>
    <name evidence="3" type="ORF">Ctob_013034</name>
</gene>
<accession>A0A0M0K5R1</accession>
<organism evidence="3 4">
    <name type="scientific">Chrysochromulina tobinii</name>
    <dbReference type="NCBI Taxonomy" id="1460289"/>
    <lineage>
        <taxon>Eukaryota</taxon>
        <taxon>Haptista</taxon>
        <taxon>Haptophyta</taxon>
        <taxon>Prymnesiophyceae</taxon>
        <taxon>Prymnesiales</taxon>
        <taxon>Chrysochromulinaceae</taxon>
        <taxon>Chrysochromulina</taxon>
    </lineage>
</organism>